<gene>
    <name evidence="2" type="ORF">DVS28_a0579</name>
</gene>
<dbReference type="SUPFAM" id="SSF160904">
    <property type="entry name" value="Jann2411-like"/>
    <property type="match status" value="1"/>
</dbReference>
<dbReference type="PANTHER" id="PTHR35525">
    <property type="entry name" value="BLL6575 PROTEIN"/>
    <property type="match status" value="1"/>
</dbReference>
<dbReference type="EMBL" id="CP031165">
    <property type="protein sequence ID" value="AXV05284.1"/>
    <property type="molecule type" value="Genomic_DNA"/>
</dbReference>
<dbReference type="RefSeq" id="WP_114590112.1">
    <property type="nucleotide sequence ID" value="NZ_CP031165.1"/>
</dbReference>
<dbReference type="PANTHER" id="PTHR35525:SF3">
    <property type="entry name" value="BLL6575 PROTEIN"/>
    <property type="match status" value="1"/>
</dbReference>
<dbReference type="Pfam" id="PF11706">
    <property type="entry name" value="zf-CGNR"/>
    <property type="match status" value="1"/>
</dbReference>
<sequence length="187" mass="20599">MDFASYSEIALDLANVEPYDDPDDDGLLDVLRTHFPKMAKRLNDADLPPLRELHARLRTIMQAEDEAVAVEQLNILLLANPINPEISGHSHDDGREDQWHLHLSRDTASVSAHAAAVSAMGLTAALIDHGFDRRGTCSHTTCHDVYIDGSPGGTRRYCSDSCQNRANVAAWRARKRAEAQQDASAET</sequence>
<keyword evidence="3" id="KW-1185">Reference proteome</keyword>
<dbReference type="InterPro" id="IPR010852">
    <property type="entry name" value="ABATE"/>
</dbReference>
<dbReference type="Gene3D" id="1.10.3300.10">
    <property type="entry name" value="Jann2411-like domain"/>
    <property type="match status" value="1"/>
</dbReference>
<evidence type="ECO:0000313" key="3">
    <source>
        <dbReference type="Proteomes" id="UP000264006"/>
    </source>
</evidence>
<protein>
    <recommendedName>
        <fullName evidence="1">Zinc finger CGNR domain-containing protein</fullName>
    </recommendedName>
</protein>
<dbReference type="Pfam" id="PF07336">
    <property type="entry name" value="ABATE"/>
    <property type="match status" value="1"/>
</dbReference>
<dbReference type="InterPro" id="IPR023286">
    <property type="entry name" value="ABATE_dom_sf"/>
</dbReference>
<dbReference type="KEGG" id="euz:DVS28_a0579"/>
<dbReference type="Proteomes" id="UP000264006">
    <property type="component" value="Chromosome"/>
</dbReference>
<name>A0A346XST7_9ACTN</name>
<reference evidence="2 3" key="1">
    <citation type="submission" date="2018-09" db="EMBL/GenBank/DDBJ databases">
        <title>Complete genome sequence of Euzebya sp. DY32-46 isolated from seawater of Pacific Ocean.</title>
        <authorList>
            <person name="Xu L."/>
            <person name="Wu Y.-H."/>
            <person name="Xu X.-W."/>
        </authorList>
    </citation>
    <scope>NUCLEOTIDE SEQUENCE [LARGE SCALE GENOMIC DNA]</scope>
    <source>
        <strain evidence="2 3">DY32-46</strain>
    </source>
</reference>
<proteinExistence type="predicted"/>
<feature type="domain" description="Zinc finger CGNR" evidence="1">
    <location>
        <begin position="134"/>
        <end position="175"/>
    </location>
</feature>
<evidence type="ECO:0000259" key="1">
    <source>
        <dbReference type="Pfam" id="PF11706"/>
    </source>
</evidence>
<accession>A0A346XST7</accession>
<dbReference type="OrthoDB" id="3531194at2"/>
<dbReference type="InterPro" id="IPR021005">
    <property type="entry name" value="Znf_CGNR"/>
</dbReference>
<evidence type="ECO:0000313" key="2">
    <source>
        <dbReference type="EMBL" id="AXV05284.1"/>
    </source>
</evidence>
<dbReference type="AlphaFoldDB" id="A0A346XST7"/>
<organism evidence="2 3">
    <name type="scientific">Euzebya pacifica</name>
    <dbReference type="NCBI Taxonomy" id="1608957"/>
    <lineage>
        <taxon>Bacteria</taxon>
        <taxon>Bacillati</taxon>
        <taxon>Actinomycetota</taxon>
        <taxon>Nitriliruptoria</taxon>
        <taxon>Euzebyales</taxon>
    </lineage>
</organism>